<dbReference type="OrthoDB" id="7189121at2"/>
<evidence type="ECO:0000313" key="3">
    <source>
        <dbReference type="Proteomes" id="UP000056905"/>
    </source>
</evidence>
<dbReference type="EMBL" id="CP013002">
    <property type="protein sequence ID" value="ALL13216.1"/>
    <property type="molecule type" value="Genomic_DNA"/>
</dbReference>
<gene>
    <name evidence="2" type="ORF">AQ619_07530</name>
</gene>
<accession>A0A0P0NYH5</accession>
<sequence length="120" mass="13787">MPLPRQHHKKPDANGTRASRRHFRDVAWLQATLLERVHALAAQLEQRKQWTYRGAYGVISYFQPGETIPPGYQKVEFDENGRETPPYVKEKAPGLSAEGFNDLVIPAEEPRPPQIRRLTD</sequence>
<feature type="region of interest" description="Disordered" evidence="1">
    <location>
        <begin position="1"/>
        <end position="21"/>
    </location>
</feature>
<dbReference type="Proteomes" id="UP000056905">
    <property type="component" value="Chromosome"/>
</dbReference>
<organism evidence="2 3">
    <name type="scientific">Caulobacter henricii</name>
    <dbReference type="NCBI Taxonomy" id="69395"/>
    <lineage>
        <taxon>Bacteria</taxon>
        <taxon>Pseudomonadati</taxon>
        <taxon>Pseudomonadota</taxon>
        <taxon>Alphaproteobacteria</taxon>
        <taxon>Caulobacterales</taxon>
        <taxon>Caulobacteraceae</taxon>
        <taxon>Caulobacter</taxon>
    </lineage>
</organism>
<dbReference type="KEGG" id="chq:AQ619_07530"/>
<dbReference type="AlphaFoldDB" id="A0A0P0NYH5"/>
<protein>
    <submittedName>
        <fullName evidence="2">Uncharacterized protein</fullName>
    </submittedName>
</protein>
<proteinExistence type="predicted"/>
<keyword evidence="3" id="KW-1185">Reference proteome</keyword>
<reference evidence="2 3" key="1">
    <citation type="submission" date="2015-10" db="EMBL/GenBank/DDBJ databases">
        <title>Conservation of the essential genome among Caulobacter and Brevundimonas species.</title>
        <authorList>
            <person name="Scott D."/>
            <person name="Ely B."/>
        </authorList>
    </citation>
    <scope>NUCLEOTIDE SEQUENCE [LARGE SCALE GENOMIC DNA]</scope>
    <source>
        <strain evidence="2 3">CB4</strain>
    </source>
</reference>
<name>A0A0P0NYH5_9CAUL</name>
<feature type="compositionally biased region" description="Basic residues" evidence="1">
    <location>
        <begin position="1"/>
        <end position="10"/>
    </location>
</feature>
<evidence type="ECO:0000256" key="1">
    <source>
        <dbReference type="SAM" id="MobiDB-lite"/>
    </source>
</evidence>
<feature type="region of interest" description="Disordered" evidence="1">
    <location>
        <begin position="99"/>
        <end position="120"/>
    </location>
</feature>
<dbReference type="RefSeq" id="WP_062146004.1">
    <property type="nucleotide sequence ID" value="NZ_CP013002.1"/>
</dbReference>
<evidence type="ECO:0000313" key="2">
    <source>
        <dbReference type="EMBL" id="ALL13216.1"/>
    </source>
</evidence>